<sequence>MENVRKASIDQATVVDTWLTRWSQFIQQSPLSKTGFTEARSEVIQQVLEAMLRGESCISVAAEAVT</sequence>
<comment type="caution">
    <text evidence="1">The sequence shown here is derived from an EMBL/GenBank/DDBJ whole genome shotgun (WGS) entry which is preliminary data.</text>
</comment>
<dbReference type="Proteomes" id="UP000306973">
    <property type="component" value="Unassembled WGS sequence"/>
</dbReference>
<gene>
    <name evidence="1" type="ORF">FEI13_18960</name>
</gene>
<accession>A0A5R8M0I9</accession>
<keyword evidence="2" id="KW-1185">Reference proteome</keyword>
<name>A0A5R8M0I9_9GAMM</name>
<protein>
    <submittedName>
        <fullName evidence="1">Exodeoxyribonuclease V subunit alpha</fullName>
    </submittedName>
</protein>
<dbReference type="AlphaFoldDB" id="A0A5R8M0I9"/>
<reference evidence="1 2" key="1">
    <citation type="journal article" date="2007" name="Int. J. Syst. Evol. Microbiol.">
        <title>Halomonas saccharevitans sp. nov., Halomonas arcis sp. nov. and Halomonas subterranea sp. nov., halophilic bacteria isolated from hypersaline environments of China.</title>
        <authorList>
            <person name="Xu X.W."/>
            <person name="Wu Y.H."/>
            <person name="Zhou Z."/>
            <person name="Wang C.S."/>
            <person name="Zhou Y.G."/>
            <person name="Zhang H.B."/>
            <person name="Wang Y."/>
            <person name="Wu M."/>
        </authorList>
    </citation>
    <scope>NUCLEOTIDE SEQUENCE [LARGE SCALE GENOMIC DNA]</scope>
    <source>
        <strain evidence="1 2">TBZ3</strain>
    </source>
</reference>
<evidence type="ECO:0000313" key="2">
    <source>
        <dbReference type="Proteomes" id="UP000306973"/>
    </source>
</evidence>
<evidence type="ECO:0000313" key="1">
    <source>
        <dbReference type="EMBL" id="TLF43162.1"/>
    </source>
</evidence>
<proteinExistence type="predicted"/>
<feature type="non-terminal residue" evidence="1">
    <location>
        <position position="66"/>
    </location>
</feature>
<dbReference type="EMBL" id="VBUI01000108">
    <property type="protein sequence ID" value="TLF43162.1"/>
    <property type="molecule type" value="Genomic_DNA"/>
</dbReference>
<organism evidence="1 2">
    <name type="scientific">Halomonas urmiana</name>
    <dbReference type="NCBI Taxonomy" id="490901"/>
    <lineage>
        <taxon>Bacteria</taxon>
        <taxon>Pseudomonadati</taxon>
        <taxon>Pseudomonadota</taxon>
        <taxon>Gammaproteobacteria</taxon>
        <taxon>Oceanospirillales</taxon>
        <taxon>Halomonadaceae</taxon>
        <taxon>Halomonas</taxon>
    </lineage>
</organism>